<dbReference type="Proteomes" id="UP000249493">
    <property type="component" value="Unassembled WGS sequence"/>
</dbReference>
<protein>
    <submittedName>
        <fullName evidence="2">3-hydroxybutyrate dehydrogenase</fullName>
    </submittedName>
</protein>
<dbReference type="NCBIfam" id="NF009093">
    <property type="entry name" value="PRK12429.1"/>
    <property type="match status" value="1"/>
</dbReference>
<sequence>MNIAEMNISLGGRVVLITGATTGMGQNIAKAFARAGARIAIHGLGDKSEIASLVDQLTETSGYESCHFAHDLSDSKQGGVLVEEVCSRFGRIDILVNNAGVQFVSGIEDFPSEQWDRLQAINLGAPFHAIKAALPIMKKNGWGRIVNTASTLALTGEVGKSAYVAAKHGLLGLTRTVALEAAEFGITCNAICPGWVYTPLAAKQVADKAKALGLSEEETIKKYFLNEMPSKRFVDPDEIAAAVLFLCTDIARSITGVALPVDGGIMA</sequence>
<comment type="similarity">
    <text evidence="1">Belongs to the short-chain dehydrogenases/reductases (SDR) family.</text>
</comment>
<dbReference type="RefSeq" id="WP_111280052.1">
    <property type="nucleotide sequence ID" value="NZ_QLIN01000001.1"/>
</dbReference>
<dbReference type="InterPro" id="IPR036291">
    <property type="entry name" value="NAD(P)-bd_dom_sf"/>
</dbReference>
<dbReference type="InterPro" id="IPR011294">
    <property type="entry name" value="3-OHbutyrate_DH"/>
</dbReference>
<dbReference type="InterPro" id="IPR002347">
    <property type="entry name" value="SDR_fam"/>
</dbReference>
<dbReference type="SUPFAM" id="SSF51735">
    <property type="entry name" value="NAD(P)-binding Rossmann-fold domains"/>
    <property type="match status" value="1"/>
</dbReference>
<evidence type="ECO:0000256" key="1">
    <source>
        <dbReference type="ARBA" id="ARBA00006484"/>
    </source>
</evidence>
<accession>A0A327NB45</accession>
<name>A0A327NB45_PSEFL</name>
<dbReference type="InterPro" id="IPR020904">
    <property type="entry name" value="Sc_DH/Rdtase_CS"/>
</dbReference>
<dbReference type="PRINTS" id="PR00081">
    <property type="entry name" value="GDHRDH"/>
</dbReference>
<reference evidence="2 3" key="1">
    <citation type="submission" date="2018-06" db="EMBL/GenBank/DDBJ databases">
        <authorList>
            <person name="Zhirakovskaya E."/>
        </authorList>
    </citation>
    <scope>NUCLEOTIDE SEQUENCE [LARGE SCALE GENOMIC DNA]</scope>
    <source>
        <strain evidence="2 3">LY3</strain>
    </source>
</reference>
<dbReference type="FunFam" id="3.40.50.720:FF:000084">
    <property type="entry name" value="Short-chain dehydrogenase reductase"/>
    <property type="match status" value="1"/>
</dbReference>
<comment type="caution">
    <text evidence="2">The sequence shown here is derived from an EMBL/GenBank/DDBJ whole genome shotgun (WGS) entry which is preliminary data.</text>
</comment>
<gene>
    <name evidence="2" type="ORF">DOZ80_02770</name>
</gene>
<dbReference type="EMBL" id="QLIN01000001">
    <property type="protein sequence ID" value="RAI72481.1"/>
    <property type="molecule type" value="Genomic_DNA"/>
</dbReference>
<evidence type="ECO:0000313" key="3">
    <source>
        <dbReference type="Proteomes" id="UP000249493"/>
    </source>
</evidence>
<dbReference type="Gene3D" id="3.40.50.720">
    <property type="entry name" value="NAD(P)-binding Rossmann-like Domain"/>
    <property type="match status" value="1"/>
</dbReference>
<evidence type="ECO:0000313" key="2">
    <source>
        <dbReference type="EMBL" id="RAI72481.1"/>
    </source>
</evidence>
<proteinExistence type="inferred from homology"/>
<dbReference type="PANTHER" id="PTHR42879:SF2">
    <property type="entry name" value="3-OXOACYL-[ACYL-CARRIER-PROTEIN] REDUCTASE FABG"/>
    <property type="match status" value="1"/>
</dbReference>
<organism evidence="2 3">
    <name type="scientific">Pseudomonas fluorescens</name>
    <dbReference type="NCBI Taxonomy" id="294"/>
    <lineage>
        <taxon>Bacteria</taxon>
        <taxon>Pseudomonadati</taxon>
        <taxon>Pseudomonadota</taxon>
        <taxon>Gammaproteobacteria</taxon>
        <taxon>Pseudomonadales</taxon>
        <taxon>Pseudomonadaceae</taxon>
        <taxon>Pseudomonas</taxon>
    </lineage>
</organism>
<dbReference type="PROSITE" id="PS00061">
    <property type="entry name" value="ADH_SHORT"/>
    <property type="match status" value="1"/>
</dbReference>
<dbReference type="Pfam" id="PF13561">
    <property type="entry name" value="adh_short_C2"/>
    <property type="match status" value="1"/>
</dbReference>
<dbReference type="AlphaFoldDB" id="A0A327NB45"/>
<dbReference type="GO" id="GO:0003858">
    <property type="term" value="F:3-hydroxybutyrate dehydrogenase activity"/>
    <property type="evidence" value="ECO:0007669"/>
    <property type="project" value="InterPro"/>
</dbReference>
<dbReference type="NCBIfam" id="TIGR01963">
    <property type="entry name" value="PHB_DH"/>
    <property type="match status" value="1"/>
</dbReference>
<dbReference type="PANTHER" id="PTHR42879">
    <property type="entry name" value="3-OXOACYL-(ACYL-CARRIER-PROTEIN) REDUCTASE"/>
    <property type="match status" value="1"/>
</dbReference>
<dbReference type="GO" id="GO:0032787">
    <property type="term" value="P:monocarboxylic acid metabolic process"/>
    <property type="evidence" value="ECO:0007669"/>
    <property type="project" value="UniProtKB-ARBA"/>
</dbReference>
<dbReference type="PRINTS" id="PR00080">
    <property type="entry name" value="SDRFAMILY"/>
</dbReference>
<dbReference type="InterPro" id="IPR050259">
    <property type="entry name" value="SDR"/>
</dbReference>